<evidence type="ECO:0000256" key="4">
    <source>
        <dbReference type="ARBA" id="ARBA00022763"/>
    </source>
</evidence>
<dbReference type="SUPFAM" id="SSF82771">
    <property type="entry name" value="GIY-YIG endonuclease"/>
    <property type="match status" value="1"/>
</dbReference>
<keyword evidence="9 11" id="KW-0234">DNA repair</keyword>
<dbReference type="InterPro" id="IPR050381">
    <property type="entry name" value="SLX1_endonuclease"/>
</dbReference>
<evidence type="ECO:0000256" key="2">
    <source>
        <dbReference type="ARBA" id="ARBA00022723"/>
    </source>
</evidence>
<dbReference type="GO" id="GO:0033557">
    <property type="term" value="C:Slx1-Slx4 complex"/>
    <property type="evidence" value="ECO:0007669"/>
    <property type="project" value="UniProtKB-UniRule"/>
</dbReference>
<reference evidence="13" key="1">
    <citation type="submission" date="2015-11" db="EMBL/GenBank/DDBJ databases">
        <title>De novo transcriptome assembly of four potential Pierce s Disease insect vectors from Arizona vineyards.</title>
        <authorList>
            <person name="Tassone E.E."/>
        </authorList>
    </citation>
    <scope>NUCLEOTIDE SEQUENCE</scope>
</reference>
<name>A0A1B6JSZ3_9HEMI</name>
<evidence type="ECO:0000256" key="6">
    <source>
        <dbReference type="ARBA" id="ARBA00022801"/>
    </source>
</evidence>
<evidence type="ECO:0000256" key="11">
    <source>
        <dbReference type="HAMAP-Rule" id="MF_03100"/>
    </source>
</evidence>
<dbReference type="GO" id="GO:0008270">
    <property type="term" value="F:zinc ion binding"/>
    <property type="evidence" value="ECO:0007669"/>
    <property type="project" value="UniProtKB-KW"/>
</dbReference>
<proteinExistence type="inferred from homology"/>
<dbReference type="GO" id="GO:0017108">
    <property type="term" value="F:5'-flap endonuclease activity"/>
    <property type="evidence" value="ECO:0007669"/>
    <property type="project" value="InterPro"/>
</dbReference>
<dbReference type="Gene3D" id="3.30.40.10">
    <property type="entry name" value="Zinc/RING finger domain, C3HC4 (zinc finger)"/>
    <property type="match status" value="1"/>
</dbReference>
<accession>A0A1B6JSZ3</accession>
<dbReference type="FunFam" id="3.40.1440.10:FF:000008">
    <property type="entry name" value="Structure-specific endonuclease subunit SLX1 homolog"/>
    <property type="match status" value="1"/>
</dbReference>
<keyword evidence="6 11" id="KW-0378">Hydrolase</keyword>
<dbReference type="Gene3D" id="3.40.1440.10">
    <property type="entry name" value="GIY-YIG endonuclease"/>
    <property type="match status" value="1"/>
</dbReference>
<dbReference type="PANTHER" id="PTHR20208:SF10">
    <property type="entry name" value="STRUCTURE-SPECIFIC ENDONUCLEASE SUBUNIT SLX1"/>
    <property type="match status" value="1"/>
</dbReference>
<keyword evidence="7" id="KW-0862">Zinc</keyword>
<dbReference type="HAMAP" id="MF_03100">
    <property type="entry name" value="Endonuc_su_Slx1"/>
    <property type="match status" value="1"/>
</dbReference>
<comment type="subcellular location">
    <subcellularLocation>
        <location evidence="11">Nucleus</location>
    </subcellularLocation>
</comment>
<feature type="domain" description="GIY-YIG" evidence="12">
    <location>
        <begin position="16"/>
        <end position="99"/>
    </location>
</feature>
<dbReference type="InterPro" id="IPR048749">
    <property type="entry name" value="SLX1_C"/>
</dbReference>
<evidence type="ECO:0000259" key="12">
    <source>
        <dbReference type="PROSITE" id="PS50164"/>
    </source>
</evidence>
<dbReference type="AlphaFoldDB" id="A0A1B6JSZ3"/>
<comment type="caution">
    <text evidence="11">Lacks conserved residue(s) required for the propagation of feature annotation.</text>
</comment>
<comment type="similarity">
    <text evidence="11">Belongs to the SLX1 family.</text>
</comment>
<dbReference type="PROSITE" id="PS50164">
    <property type="entry name" value="GIY_YIG"/>
    <property type="match status" value="1"/>
</dbReference>
<dbReference type="PANTHER" id="PTHR20208">
    <property type="entry name" value="STRUCTURE-SPECIFIC ENDONUCLEASE SUBUNIT SLX1"/>
    <property type="match status" value="1"/>
</dbReference>
<dbReference type="CDD" id="cd10455">
    <property type="entry name" value="GIY-YIG_SLX1"/>
    <property type="match status" value="1"/>
</dbReference>
<organism evidence="13">
    <name type="scientific">Homalodisca liturata</name>
    <dbReference type="NCBI Taxonomy" id="320908"/>
    <lineage>
        <taxon>Eukaryota</taxon>
        <taxon>Metazoa</taxon>
        <taxon>Ecdysozoa</taxon>
        <taxon>Arthropoda</taxon>
        <taxon>Hexapoda</taxon>
        <taxon>Insecta</taxon>
        <taxon>Pterygota</taxon>
        <taxon>Neoptera</taxon>
        <taxon>Paraneoptera</taxon>
        <taxon>Hemiptera</taxon>
        <taxon>Auchenorrhyncha</taxon>
        <taxon>Membracoidea</taxon>
        <taxon>Cicadellidae</taxon>
        <taxon>Cicadellinae</taxon>
        <taxon>Proconiini</taxon>
        <taxon>Homalodisca</taxon>
    </lineage>
</organism>
<keyword evidence="2" id="KW-0479">Metal-binding</keyword>
<sequence length="259" mass="29687">MSQTITQTASPDLVESFFGVYLLYSINPKYRGRTYIGYTVNPNRRISQHNKGCASGGARKTNNRGPWEMVLIVHGFPNDISALRFEWAWQHPQRSRRLRHVMRKKPREKDFSYRLRILLEMLRMGPWNKLPLTIRWLVEEYQQDFQADLCPPMHMPVTIGPVCTRKVPEDTADEPVTQGLMKCHICSRTVANEDSLRCVIPKCPCVSHITCLASHFLGNNSDEIIPVEGTCPMCNSNLLWGDVIRKKKGCFKDIVNSPA</sequence>
<keyword evidence="1 11" id="KW-0540">Nuclease</keyword>
<comment type="subunit">
    <text evidence="11">Forms a heterodimer with a member of the SLX4 family.</text>
</comment>
<dbReference type="InterPro" id="IPR027520">
    <property type="entry name" value="Slx1"/>
</dbReference>
<comment type="cofactor">
    <cofactor evidence="11">
        <name>a divalent metal cation</name>
        <dbReference type="ChEBI" id="CHEBI:60240"/>
    </cofactor>
</comment>
<dbReference type="EC" id="3.1.-.-" evidence="11"/>
<evidence type="ECO:0000256" key="5">
    <source>
        <dbReference type="ARBA" id="ARBA00022771"/>
    </source>
</evidence>
<dbReference type="InterPro" id="IPR035901">
    <property type="entry name" value="GIY-YIG_endonuc_sf"/>
</dbReference>
<dbReference type="InterPro" id="IPR013083">
    <property type="entry name" value="Znf_RING/FYVE/PHD"/>
</dbReference>
<dbReference type="GO" id="GO:0008821">
    <property type="term" value="F:crossover junction DNA endonuclease activity"/>
    <property type="evidence" value="ECO:0007669"/>
    <property type="project" value="TreeGrafter"/>
</dbReference>
<keyword evidence="3 11" id="KW-0255">Endonuclease</keyword>
<evidence type="ECO:0000256" key="9">
    <source>
        <dbReference type="ARBA" id="ARBA00023204"/>
    </source>
</evidence>
<keyword evidence="4 11" id="KW-0227">DNA damage</keyword>
<protein>
    <recommendedName>
        <fullName evidence="11">Structure-specific endonuclease subunit SLX1 homolog</fullName>
        <ecNumber evidence="11">3.1.-.-</ecNumber>
    </recommendedName>
</protein>
<evidence type="ECO:0000313" key="13">
    <source>
        <dbReference type="EMBL" id="JAT02335.1"/>
    </source>
</evidence>
<evidence type="ECO:0000256" key="7">
    <source>
        <dbReference type="ARBA" id="ARBA00022833"/>
    </source>
</evidence>
<dbReference type="GO" id="GO:0000724">
    <property type="term" value="P:double-strand break repair via homologous recombination"/>
    <property type="evidence" value="ECO:0007669"/>
    <property type="project" value="TreeGrafter"/>
</dbReference>
<evidence type="ECO:0000256" key="10">
    <source>
        <dbReference type="ARBA" id="ARBA00023242"/>
    </source>
</evidence>
<keyword evidence="5" id="KW-0863">Zinc-finger</keyword>
<dbReference type="Pfam" id="PF21202">
    <property type="entry name" value="SLX1_C"/>
    <property type="match status" value="1"/>
</dbReference>
<keyword evidence="10 11" id="KW-0539">Nucleus</keyword>
<dbReference type="InterPro" id="IPR000305">
    <property type="entry name" value="GIY-YIG_endonuc"/>
</dbReference>
<dbReference type="Pfam" id="PF01541">
    <property type="entry name" value="GIY-YIG"/>
    <property type="match status" value="1"/>
</dbReference>
<gene>
    <name evidence="13" type="ORF">g.9606</name>
</gene>
<evidence type="ECO:0000256" key="8">
    <source>
        <dbReference type="ARBA" id="ARBA00023172"/>
    </source>
</evidence>
<dbReference type="EMBL" id="GECU01005372">
    <property type="protein sequence ID" value="JAT02335.1"/>
    <property type="molecule type" value="Transcribed_RNA"/>
</dbReference>
<comment type="function">
    <text evidence="11">Catalytic subunit of a heterodimeric structure-specific endonuclease that resolves DNA secondary structures generated during DNA repair and recombination. Has endonuclease activity towards branched DNA substrates, introducing single-strand cuts in duplex DNA close to junctions with ss-DNA.</text>
</comment>
<keyword evidence="8 11" id="KW-0233">DNA recombination</keyword>
<evidence type="ECO:0000256" key="1">
    <source>
        <dbReference type="ARBA" id="ARBA00022722"/>
    </source>
</evidence>
<evidence type="ECO:0000256" key="3">
    <source>
        <dbReference type="ARBA" id="ARBA00022759"/>
    </source>
</evidence>